<dbReference type="GO" id="GO:0004634">
    <property type="term" value="F:phosphopyruvate hydratase activity"/>
    <property type="evidence" value="ECO:0007669"/>
    <property type="project" value="UniProtKB-EC"/>
</dbReference>
<dbReference type="InterPro" id="IPR020809">
    <property type="entry name" value="Enolase_CS"/>
</dbReference>
<comment type="function">
    <text evidence="12">Catalyzes the reversible conversion of 2-phosphoglycerate (2-PG) into phosphoenolpyruvate (PEP). It is essential for the degradation of carbohydrates via glycolysis.</text>
</comment>
<dbReference type="SUPFAM" id="SSF54826">
    <property type="entry name" value="Enolase N-terminal domain-like"/>
    <property type="match status" value="1"/>
</dbReference>
<dbReference type="SMART" id="SM01193">
    <property type="entry name" value="Enolase_N"/>
    <property type="match status" value="1"/>
</dbReference>
<feature type="active site" description="Proton acceptor" evidence="12">
    <location>
        <position position="339"/>
    </location>
</feature>
<evidence type="ECO:0000256" key="12">
    <source>
        <dbReference type="HAMAP-Rule" id="MF_00318"/>
    </source>
</evidence>
<evidence type="ECO:0000256" key="8">
    <source>
        <dbReference type="ARBA" id="ARBA00022842"/>
    </source>
</evidence>
<comment type="cofactor">
    <cofactor evidence="12">
        <name>Mg(2+)</name>
        <dbReference type="ChEBI" id="CHEBI:18420"/>
    </cofactor>
    <text evidence="12">Binds a second Mg(2+) ion via substrate during catalysis.</text>
</comment>
<evidence type="ECO:0000256" key="2">
    <source>
        <dbReference type="ARBA" id="ARBA00009604"/>
    </source>
</evidence>
<evidence type="ECO:0000256" key="3">
    <source>
        <dbReference type="ARBA" id="ARBA00012058"/>
    </source>
</evidence>
<dbReference type="PRINTS" id="PR00148">
    <property type="entry name" value="ENOLASE"/>
</dbReference>
<dbReference type="Pfam" id="PF00113">
    <property type="entry name" value="Enolase_C"/>
    <property type="match status" value="1"/>
</dbReference>
<evidence type="ECO:0000256" key="10">
    <source>
        <dbReference type="ARBA" id="ARBA00023239"/>
    </source>
</evidence>
<dbReference type="InterPro" id="IPR000941">
    <property type="entry name" value="Enolase"/>
</dbReference>
<dbReference type="EMBL" id="QUAV01000004">
    <property type="protein sequence ID" value="TPR24253.1"/>
    <property type="molecule type" value="Genomic_DNA"/>
</dbReference>
<feature type="active site" description="Proton donor" evidence="12">
    <location>
        <position position="205"/>
    </location>
</feature>
<evidence type="ECO:0000256" key="9">
    <source>
        <dbReference type="ARBA" id="ARBA00023152"/>
    </source>
</evidence>
<feature type="domain" description="Enolase C-terminal TIM barrel" evidence="13">
    <location>
        <begin position="139"/>
        <end position="427"/>
    </location>
</feature>
<keyword evidence="16" id="KW-1185">Reference proteome</keyword>
<evidence type="ECO:0000256" key="4">
    <source>
        <dbReference type="ARBA" id="ARBA00017068"/>
    </source>
</evidence>
<dbReference type="SUPFAM" id="SSF51604">
    <property type="entry name" value="Enolase C-terminal domain-like"/>
    <property type="match status" value="1"/>
</dbReference>
<dbReference type="SFLD" id="SFLDS00001">
    <property type="entry name" value="Enolase"/>
    <property type="match status" value="1"/>
</dbReference>
<feature type="binding site" evidence="12">
    <location>
        <position position="242"/>
    </location>
    <ligand>
        <name>Mg(2+)</name>
        <dbReference type="ChEBI" id="CHEBI:18420"/>
    </ligand>
</feature>
<dbReference type="InterPro" id="IPR036849">
    <property type="entry name" value="Enolase-like_C_sf"/>
</dbReference>
<dbReference type="NCBIfam" id="TIGR01060">
    <property type="entry name" value="eno"/>
    <property type="match status" value="1"/>
</dbReference>
<dbReference type="EC" id="4.2.1.11" evidence="3 12"/>
<comment type="pathway">
    <text evidence="1 12">Carbohydrate degradation; glycolysis; pyruvate from D-glyceraldehyde 3-phosphate: step 4/5.</text>
</comment>
<name>A0ABY2Z0S5_9LACO</name>
<evidence type="ECO:0000256" key="11">
    <source>
        <dbReference type="ARBA" id="ARBA00048951"/>
    </source>
</evidence>
<dbReference type="InterPro" id="IPR020811">
    <property type="entry name" value="Enolase_N"/>
</dbReference>
<feature type="binding site" evidence="12">
    <location>
        <position position="369"/>
    </location>
    <ligand>
        <name>(2R)-2-phosphoglycerate</name>
        <dbReference type="ChEBI" id="CHEBI:58289"/>
    </ligand>
</feature>
<dbReference type="PANTHER" id="PTHR11902">
    <property type="entry name" value="ENOLASE"/>
    <property type="match status" value="1"/>
</dbReference>
<feature type="binding site" evidence="12">
    <location>
        <position position="163"/>
    </location>
    <ligand>
        <name>(2R)-2-phosphoglycerate</name>
        <dbReference type="ChEBI" id="CHEBI:58289"/>
    </ligand>
</feature>
<comment type="caution">
    <text evidence="15">The sequence shown here is derived from an EMBL/GenBank/DDBJ whole genome shotgun (WGS) entry which is preliminary data.</text>
</comment>
<accession>A0ABY2Z0S5</accession>
<gene>
    <name evidence="12" type="primary">eno</name>
    <name evidence="15" type="ORF">DY114_06255</name>
</gene>
<dbReference type="Proteomes" id="UP000777560">
    <property type="component" value="Unassembled WGS sequence"/>
</dbReference>
<comment type="catalytic activity">
    <reaction evidence="11">
        <text>(2R)-2-phosphoglycerate = phosphoenolpyruvate + H2O</text>
        <dbReference type="Rhea" id="RHEA:10164"/>
        <dbReference type="ChEBI" id="CHEBI:15377"/>
        <dbReference type="ChEBI" id="CHEBI:58289"/>
        <dbReference type="ChEBI" id="CHEBI:58702"/>
        <dbReference type="EC" id="4.2.1.11"/>
    </reaction>
    <physiologicalReaction direction="left-to-right" evidence="11">
        <dbReference type="Rhea" id="RHEA:10165"/>
    </physiologicalReaction>
</comment>
<comment type="similarity">
    <text evidence="2 12">Belongs to the enolase family.</text>
</comment>
<dbReference type="SFLD" id="SFLDG00178">
    <property type="entry name" value="enolase"/>
    <property type="match status" value="1"/>
</dbReference>
<protein>
    <recommendedName>
        <fullName evidence="4 12">Enolase</fullName>
        <ecNumber evidence="3 12">4.2.1.11</ecNumber>
    </recommendedName>
    <alternativeName>
        <fullName evidence="12">2-phospho-D-glycerate hydro-lyase</fullName>
    </alternativeName>
    <alternativeName>
        <fullName evidence="12">2-phosphoglycerate dehydratase</fullName>
    </alternativeName>
</protein>
<dbReference type="Gene3D" id="3.30.390.10">
    <property type="entry name" value="Enolase-like, N-terminal domain"/>
    <property type="match status" value="1"/>
</dbReference>
<dbReference type="Pfam" id="PF03952">
    <property type="entry name" value="Enolase_N"/>
    <property type="match status" value="1"/>
</dbReference>
<feature type="domain" description="Enolase N-terminal" evidence="14">
    <location>
        <begin position="4"/>
        <end position="134"/>
    </location>
</feature>
<evidence type="ECO:0000256" key="1">
    <source>
        <dbReference type="ARBA" id="ARBA00005031"/>
    </source>
</evidence>
<feature type="binding site" evidence="12">
    <location>
        <position position="390"/>
    </location>
    <ligand>
        <name>(2R)-2-phosphoglycerate</name>
        <dbReference type="ChEBI" id="CHEBI:58289"/>
    </ligand>
</feature>
<dbReference type="Gene3D" id="3.20.20.120">
    <property type="entry name" value="Enolase-like C-terminal domain"/>
    <property type="match status" value="1"/>
</dbReference>
<feature type="binding site" evidence="12">
    <location>
        <position position="339"/>
    </location>
    <ligand>
        <name>(2R)-2-phosphoglycerate</name>
        <dbReference type="ChEBI" id="CHEBI:58289"/>
    </ligand>
</feature>
<keyword evidence="5 12" id="KW-0963">Cytoplasm</keyword>
<feature type="binding site" evidence="12">
    <location>
        <position position="287"/>
    </location>
    <ligand>
        <name>Mg(2+)</name>
        <dbReference type="ChEBI" id="CHEBI:18420"/>
    </ligand>
</feature>
<dbReference type="SMART" id="SM01192">
    <property type="entry name" value="Enolase_C"/>
    <property type="match status" value="1"/>
</dbReference>
<sequence>MSIISDIYAREVLDSRGNPTVEVELYTEAGAMGRGIVPSGASTGEHEAVELRDGDKNRYMGKGVTKAVNNVNNIIAKEIVGYDVTDQLAIDQAMIKLDGTPTKGKLGANAILGVSLAAARAAADELGVPLYNYLGGFNAHVLPTPMMNVINGGEHANNKVDFQEFMIMPVGAETVKEAIRMGSETFHNLKAILNEKGYSTAVGDEGGFAPDLKNNEEPFEILVEAIQRAGYKPGKDVSIAFDCAASEFYDADTKKYNLVGDGKSYSADEFVTLLEQLVDKYPIISIEDPLDENEWEDWQMATKRLGKKVQIVGDDLFVTNTNYLRKGIKMGVSNSILIKLNQIGTLTETVNAVQMAKEAGYTAIISHRSGETEDTTISDLVVAMNAGQIKTGSMSRGERIAKYNQLMRIEDQLGSVAQYKGVHSFYNLSEEARNNIINK</sequence>
<evidence type="ECO:0000259" key="13">
    <source>
        <dbReference type="SMART" id="SM01192"/>
    </source>
</evidence>
<dbReference type="RefSeq" id="WP_105964920.1">
    <property type="nucleotide sequence ID" value="NZ_POSO01000004.1"/>
</dbReference>
<dbReference type="PANTHER" id="PTHR11902:SF1">
    <property type="entry name" value="ENOLASE"/>
    <property type="match status" value="1"/>
</dbReference>
<evidence type="ECO:0000256" key="5">
    <source>
        <dbReference type="ARBA" id="ARBA00022490"/>
    </source>
</evidence>
<evidence type="ECO:0000256" key="6">
    <source>
        <dbReference type="ARBA" id="ARBA00022525"/>
    </source>
</evidence>
<evidence type="ECO:0000313" key="15">
    <source>
        <dbReference type="EMBL" id="TPR24253.1"/>
    </source>
</evidence>
<comment type="subcellular location">
    <subcellularLocation>
        <location evidence="12">Cytoplasm</location>
    </subcellularLocation>
    <subcellularLocation>
        <location evidence="12">Secreted</location>
    </subcellularLocation>
    <subcellularLocation>
        <location evidence="12">Cell surface</location>
    </subcellularLocation>
    <text evidence="12">Fractions of enolase are present in both the cytoplasm and on the cell surface.</text>
</comment>
<dbReference type="HAMAP" id="MF_00318">
    <property type="entry name" value="Enolase"/>
    <property type="match status" value="1"/>
</dbReference>
<keyword evidence="9 12" id="KW-0324">Glycolysis</keyword>
<dbReference type="SFLD" id="SFLDF00002">
    <property type="entry name" value="enolase"/>
    <property type="match status" value="1"/>
</dbReference>
<dbReference type="InterPro" id="IPR029017">
    <property type="entry name" value="Enolase-like_N"/>
</dbReference>
<evidence type="ECO:0000313" key="16">
    <source>
        <dbReference type="Proteomes" id="UP000777560"/>
    </source>
</evidence>
<feature type="binding site" evidence="12">
    <location>
        <position position="314"/>
    </location>
    <ligand>
        <name>Mg(2+)</name>
        <dbReference type="ChEBI" id="CHEBI:18420"/>
    </ligand>
</feature>
<proteinExistence type="inferred from homology"/>
<dbReference type="CDD" id="cd03313">
    <property type="entry name" value="enolase"/>
    <property type="match status" value="1"/>
</dbReference>
<keyword evidence="8 12" id="KW-0460">Magnesium</keyword>
<organism evidence="15 16">
    <name type="scientific">Apilactobacillus micheneri</name>
    <dbReference type="NCBI Taxonomy" id="1899430"/>
    <lineage>
        <taxon>Bacteria</taxon>
        <taxon>Bacillati</taxon>
        <taxon>Bacillota</taxon>
        <taxon>Bacilli</taxon>
        <taxon>Lactobacillales</taxon>
        <taxon>Lactobacillaceae</taxon>
        <taxon>Apilactobacillus</taxon>
    </lineage>
</organism>
<keyword evidence="6 12" id="KW-0964">Secreted</keyword>
<reference evidence="15 16" key="1">
    <citation type="submission" date="2018-08" db="EMBL/GenBank/DDBJ databases">
        <title>Comparative genomics of wild bee and flower associated Lactobacillus reveals potential adaptation to the bee host.</title>
        <authorList>
            <person name="Vuong H.Q."/>
            <person name="Mcfrederick Q.S."/>
        </authorList>
    </citation>
    <scope>NUCLEOTIDE SEQUENCE [LARGE SCALE GENOMIC DNA]</scope>
    <source>
        <strain evidence="15 16">HV_13</strain>
    </source>
</reference>
<feature type="binding site" evidence="12">
    <location>
        <position position="368"/>
    </location>
    <ligand>
        <name>(2R)-2-phosphoglycerate</name>
        <dbReference type="ChEBI" id="CHEBI:58289"/>
    </ligand>
</feature>
<dbReference type="PIRSF" id="PIRSF001400">
    <property type="entry name" value="Enolase"/>
    <property type="match status" value="1"/>
</dbReference>
<keyword evidence="7 12" id="KW-0479">Metal-binding</keyword>
<dbReference type="PROSITE" id="PS00164">
    <property type="entry name" value="ENOLASE"/>
    <property type="match status" value="1"/>
</dbReference>
<evidence type="ECO:0000256" key="7">
    <source>
        <dbReference type="ARBA" id="ARBA00022723"/>
    </source>
</evidence>
<dbReference type="InterPro" id="IPR020810">
    <property type="entry name" value="Enolase_C"/>
</dbReference>
<evidence type="ECO:0000259" key="14">
    <source>
        <dbReference type="SMART" id="SM01193"/>
    </source>
</evidence>
<keyword evidence="10 12" id="KW-0456">Lyase</keyword>